<evidence type="ECO:0000313" key="3">
    <source>
        <dbReference type="WBParaSite" id="Hba_18569"/>
    </source>
</evidence>
<sequence length="135" mass="15350">MIKTITKHLFYEKVTSKDGEFDTYVRRPMDLSLSGKPIRAPFSPQRLEKLSEEVDDITKDPNDEKLFYNEDASKVYHESTVPTLSAKPRLDSRDSSLPVLEDNGKSNTQAEPGNFLELFLVIISTVHLNGTMARF</sequence>
<proteinExistence type="predicted"/>
<organism evidence="2 3">
    <name type="scientific">Heterorhabditis bacteriophora</name>
    <name type="common">Entomopathogenic nematode worm</name>
    <dbReference type="NCBI Taxonomy" id="37862"/>
    <lineage>
        <taxon>Eukaryota</taxon>
        <taxon>Metazoa</taxon>
        <taxon>Ecdysozoa</taxon>
        <taxon>Nematoda</taxon>
        <taxon>Chromadorea</taxon>
        <taxon>Rhabditida</taxon>
        <taxon>Rhabditina</taxon>
        <taxon>Rhabditomorpha</taxon>
        <taxon>Strongyloidea</taxon>
        <taxon>Heterorhabditidae</taxon>
        <taxon>Heterorhabditis</taxon>
    </lineage>
</organism>
<feature type="region of interest" description="Disordered" evidence="1">
    <location>
        <begin position="78"/>
        <end position="108"/>
    </location>
</feature>
<protein>
    <submittedName>
        <fullName evidence="3">AGC-kinase C-terminal domain-containing protein</fullName>
    </submittedName>
</protein>
<dbReference type="AlphaFoldDB" id="A0A1I7XM44"/>
<evidence type="ECO:0000256" key="1">
    <source>
        <dbReference type="SAM" id="MobiDB-lite"/>
    </source>
</evidence>
<dbReference type="Proteomes" id="UP000095283">
    <property type="component" value="Unplaced"/>
</dbReference>
<dbReference type="WBParaSite" id="Hba_18569">
    <property type="protein sequence ID" value="Hba_18569"/>
    <property type="gene ID" value="Hba_18569"/>
</dbReference>
<name>A0A1I7XM44_HETBA</name>
<evidence type="ECO:0000313" key="2">
    <source>
        <dbReference type="Proteomes" id="UP000095283"/>
    </source>
</evidence>
<reference evidence="3" key="1">
    <citation type="submission" date="2016-11" db="UniProtKB">
        <authorList>
            <consortium name="WormBaseParasite"/>
        </authorList>
    </citation>
    <scope>IDENTIFICATION</scope>
</reference>
<accession>A0A1I7XM44</accession>
<keyword evidence="2" id="KW-1185">Reference proteome</keyword>